<evidence type="ECO:0000256" key="1">
    <source>
        <dbReference type="ARBA" id="ARBA00004167"/>
    </source>
</evidence>
<dbReference type="Proteomes" id="UP000275408">
    <property type="component" value="Unassembled WGS sequence"/>
</dbReference>
<comment type="caution">
    <text evidence="7">The sequence shown here is derived from an EMBL/GenBank/DDBJ whole genome shotgun (WGS) entry which is preliminary data.</text>
</comment>
<feature type="domain" description="DEX1 C-terminal" evidence="6">
    <location>
        <begin position="471"/>
        <end position="529"/>
    </location>
</feature>
<dbReference type="PANTHER" id="PTHR21419:SF23">
    <property type="entry name" value="PROTEIN DEFECTIVE IN EXINE FORMATION 1"/>
    <property type="match status" value="1"/>
</dbReference>
<proteinExistence type="predicted"/>
<reference evidence="7 8" key="1">
    <citation type="journal article" date="2018" name="Sci. Rep.">
        <title>Comparative analysis of the Pocillopora damicornis genome highlights role of immune system in coral evolution.</title>
        <authorList>
            <person name="Cunning R."/>
            <person name="Bay R.A."/>
            <person name="Gillette P."/>
            <person name="Baker A.C."/>
            <person name="Traylor-Knowles N."/>
        </authorList>
    </citation>
    <scope>NUCLEOTIDE SEQUENCE [LARGE SCALE GENOMIC DNA]</scope>
    <source>
        <strain evidence="7">RSMAS</strain>
        <tissue evidence="7">Whole animal</tissue>
    </source>
</reference>
<evidence type="ECO:0000256" key="4">
    <source>
        <dbReference type="ARBA" id="ARBA00023136"/>
    </source>
</evidence>
<dbReference type="InterPro" id="IPR045232">
    <property type="entry name" value="FAM234"/>
</dbReference>
<accession>A0A3M6TWV8</accession>
<keyword evidence="4 5" id="KW-0472">Membrane</keyword>
<dbReference type="AlphaFoldDB" id="A0A3M6TWV8"/>
<dbReference type="InterPro" id="IPR056376">
    <property type="entry name" value="DEX1_C"/>
</dbReference>
<keyword evidence="3 5" id="KW-1133">Transmembrane helix</keyword>
<name>A0A3M6TWV8_POCDA</name>
<dbReference type="SUPFAM" id="SSF69318">
    <property type="entry name" value="Integrin alpha N-terminal domain"/>
    <property type="match status" value="1"/>
</dbReference>
<dbReference type="EMBL" id="RCHS01002754">
    <property type="protein sequence ID" value="RMX45877.1"/>
    <property type="molecule type" value="Genomic_DNA"/>
</dbReference>
<gene>
    <name evidence="7" type="ORF">pdam_00024097</name>
</gene>
<evidence type="ECO:0000256" key="3">
    <source>
        <dbReference type="ARBA" id="ARBA00022989"/>
    </source>
</evidence>
<dbReference type="OrthoDB" id="200924at2759"/>
<evidence type="ECO:0000256" key="2">
    <source>
        <dbReference type="ARBA" id="ARBA00022692"/>
    </source>
</evidence>
<comment type="subcellular location">
    <subcellularLocation>
        <location evidence="1">Membrane</location>
        <topology evidence="1">Single-pass membrane protein</topology>
    </subcellularLocation>
</comment>
<dbReference type="GO" id="GO:0016020">
    <property type="term" value="C:membrane"/>
    <property type="evidence" value="ECO:0007669"/>
    <property type="project" value="UniProtKB-SubCell"/>
</dbReference>
<feature type="transmembrane region" description="Helical" evidence="5">
    <location>
        <begin position="534"/>
        <end position="556"/>
    </location>
</feature>
<sequence>MASKMATQQINDNSNESTVVLHGRSASSSSSLKFSSGAISFVEMLSKYSSKRVTRSEIIAHTAFFLSFIVTITAHDCHRRLETVWQSDVGSSPVVSSALVADFNGDNVRDVLATSLDGQVSVVDGRSGLNLAGWPVTLPGKLLFAAPLLFDYDSDGMNELVLVTADGVVSFVKNDGSFLEGETFKVPPLVMKRDWFLVDPKQISNRDYISSVSNPAKSARLAFISEFIHDNLKGKQQYSNSSIDHGPGDSFWSKYHPGRRPSGLSSDGISVFVDPHILSTPLITDFNGDGTEEELVWEATVSSSSASGIRVADVDGDGFMEAVVATFDGYLWVLEGDSGKVLDGWPVKLPSEVRATVLVTKIVPGESSAADMVVPLVNGQIAIIRGIDRCTELINVGKTVLGSIVSADIVPGRPGLELVLGADDGTLLCLGNAPNAPTDSLAFPVDRNELFSWPAETLPCSGTTFYSGKVGVRFTTKSLENTQITGKYFLIEFEIRDDQPMDVKGKLYKLKIIIGRRLIIKKSYNFNGHFKDDMAWLLLVPFITTGCLLLILHGWTQDNQSVNRDMCNGQRNGVLHEVEQKILLLCGFIAQ</sequence>
<evidence type="ECO:0000313" key="8">
    <source>
        <dbReference type="Proteomes" id="UP000275408"/>
    </source>
</evidence>
<evidence type="ECO:0000313" key="7">
    <source>
        <dbReference type="EMBL" id="RMX45877.1"/>
    </source>
</evidence>
<evidence type="ECO:0000256" key="5">
    <source>
        <dbReference type="SAM" id="Phobius"/>
    </source>
</evidence>
<dbReference type="InterPro" id="IPR028994">
    <property type="entry name" value="Integrin_alpha_N"/>
</dbReference>
<dbReference type="PANTHER" id="PTHR21419">
    <property type="match status" value="1"/>
</dbReference>
<dbReference type="Pfam" id="PF23722">
    <property type="entry name" value="Beta-sand_DEX1"/>
    <property type="match status" value="1"/>
</dbReference>
<keyword evidence="2 5" id="KW-0812">Transmembrane</keyword>
<protein>
    <recommendedName>
        <fullName evidence="6">DEX1 C-terminal domain-containing protein</fullName>
    </recommendedName>
</protein>
<dbReference type="STRING" id="46731.A0A3M6TWV8"/>
<organism evidence="7 8">
    <name type="scientific">Pocillopora damicornis</name>
    <name type="common">Cauliflower coral</name>
    <name type="synonym">Millepora damicornis</name>
    <dbReference type="NCBI Taxonomy" id="46731"/>
    <lineage>
        <taxon>Eukaryota</taxon>
        <taxon>Metazoa</taxon>
        <taxon>Cnidaria</taxon>
        <taxon>Anthozoa</taxon>
        <taxon>Hexacorallia</taxon>
        <taxon>Scleractinia</taxon>
        <taxon>Astrocoeniina</taxon>
        <taxon>Pocilloporidae</taxon>
        <taxon>Pocillopora</taxon>
    </lineage>
</organism>
<evidence type="ECO:0000259" key="6">
    <source>
        <dbReference type="Pfam" id="PF23722"/>
    </source>
</evidence>
<keyword evidence="8" id="KW-1185">Reference proteome</keyword>